<dbReference type="OrthoDB" id="4553064at2"/>
<dbReference type="CDD" id="cd04301">
    <property type="entry name" value="NAT_SF"/>
    <property type="match status" value="1"/>
</dbReference>
<dbReference type="InterPro" id="IPR050832">
    <property type="entry name" value="Bact_Acetyltransf"/>
</dbReference>
<organism evidence="5 6">
    <name type="scientific">Propionibacterium australiense</name>
    <dbReference type="NCBI Taxonomy" id="119981"/>
    <lineage>
        <taxon>Bacteria</taxon>
        <taxon>Bacillati</taxon>
        <taxon>Actinomycetota</taxon>
        <taxon>Actinomycetes</taxon>
        <taxon>Propionibacteriales</taxon>
        <taxon>Propionibacteriaceae</taxon>
        <taxon>Propionibacterium</taxon>
    </lineage>
</organism>
<dbReference type="InterPro" id="IPR000182">
    <property type="entry name" value="GNAT_dom"/>
</dbReference>
<evidence type="ECO:0000313" key="7">
    <source>
        <dbReference type="Proteomes" id="UP000279336"/>
    </source>
</evidence>
<dbReference type="EC" id="2.3.1.-" evidence="5"/>
<name>A0A383SAH5_9ACTN</name>
<keyword evidence="2 5" id="KW-0012">Acyltransferase</keyword>
<dbReference type="AlphaFoldDB" id="A0A383SAH5"/>
<evidence type="ECO:0000313" key="5">
    <source>
        <dbReference type="EMBL" id="SYZ34562.1"/>
    </source>
</evidence>
<dbReference type="Proteomes" id="UP000279336">
    <property type="component" value="Unassembled WGS sequence"/>
</dbReference>
<proteinExistence type="predicted"/>
<evidence type="ECO:0000313" key="6">
    <source>
        <dbReference type="Proteomes" id="UP000263928"/>
    </source>
</evidence>
<dbReference type="InterPro" id="IPR016181">
    <property type="entry name" value="Acyl_CoA_acyltransferase"/>
</dbReference>
<reference evidence="5" key="2">
    <citation type="submission" date="2018-08" db="EMBL/GenBank/DDBJ databases">
        <authorList>
            <person name="Ferrada E.E."/>
            <person name="Latorre B.A."/>
        </authorList>
    </citation>
    <scope>NUCLEOTIDE SEQUENCE [LARGE SCALE GENOMIC DNA]</scope>
    <source>
        <strain evidence="5">Propionibacterium_australiense1</strain>
    </source>
</reference>
<evidence type="ECO:0000256" key="1">
    <source>
        <dbReference type="ARBA" id="ARBA00022679"/>
    </source>
</evidence>
<evidence type="ECO:0000256" key="2">
    <source>
        <dbReference type="ARBA" id="ARBA00023315"/>
    </source>
</evidence>
<keyword evidence="1 5" id="KW-0808">Transferase</keyword>
<keyword evidence="6" id="KW-1185">Reference proteome</keyword>
<evidence type="ECO:0000313" key="4">
    <source>
        <dbReference type="EMBL" id="RLP07581.1"/>
    </source>
</evidence>
<dbReference type="EMBL" id="RCIW01000018">
    <property type="protein sequence ID" value="RLP07581.1"/>
    <property type="molecule type" value="Genomic_DNA"/>
</dbReference>
<dbReference type="Proteomes" id="UP000263928">
    <property type="component" value="Unassembled WGS sequence"/>
</dbReference>
<reference evidence="4 7" key="3">
    <citation type="submission" date="2018-10" db="EMBL/GenBank/DDBJ databases">
        <title>Propionibacterium australiense Genome Sequencing and Assembly.</title>
        <authorList>
            <person name="Bernier A.-M."/>
            <person name="Bernard K."/>
        </authorList>
    </citation>
    <scope>NUCLEOTIDE SEQUENCE [LARGE SCALE GENOMIC DNA]</scope>
    <source>
        <strain evidence="4 7">NML98A078</strain>
    </source>
</reference>
<protein>
    <submittedName>
        <fullName evidence="4">GNAT family N-acetyltransferase</fullName>
    </submittedName>
    <submittedName>
        <fullName evidence="5">Gcn5-related N-acetyltransferase (GNAT) domain profile</fullName>
        <ecNumber evidence="5">2.3.1.-</ecNumber>
    </submittedName>
</protein>
<dbReference type="GO" id="GO:0016747">
    <property type="term" value="F:acyltransferase activity, transferring groups other than amino-acyl groups"/>
    <property type="evidence" value="ECO:0007669"/>
    <property type="project" value="InterPro"/>
</dbReference>
<gene>
    <name evidence="4" type="ORF">D7U36_11290</name>
    <name evidence="5" type="ORF">PROPAUS_2579</name>
</gene>
<sequence>MHYTIRHLRDSEHDLLDDFLYEAIFVPEGVEAPPRSIIEHPQLRVYTEDFGHEDDHCLVAEVDGGVVGAVWVRIMDDFGHVAPDVPSLSIALYEQYRGRGIGTALLEAMLGLLRVKGYEKVSLSVQKQNAAHRLYSRCGFRPVRETAEEYVMVCELRPAAGASGSASRPRPGPPGRR</sequence>
<dbReference type="EMBL" id="UNQJ01000030">
    <property type="protein sequence ID" value="SYZ34562.1"/>
    <property type="molecule type" value="Genomic_DNA"/>
</dbReference>
<dbReference type="Pfam" id="PF00583">
    <property type="entry name" value="Acetyltransf_1"/>
    <property type="match status" value="1"/>
</dbReference>
<dbReference type="PANTHER" id="PTHR43877">
    <property type="entry name" value="AMINOALKYLPHOSPHONATE N-ACETYLTRANSFERASE-RELATED-RELATED"/>
    <property type="match status" value="1"/>
</dbReference>
<feature type="domain" description="N-acetyltransferase" evidence="3">
    <location>
        <begin position="3"/>
        <end position="157"/>
    </location>
</feature>
<dbReference type="PROSITE" id="PS51186">
    <property type="entry name" value="GNAT"/>
    <property type="match status" value="1"/>
</dbReference>
<dbReference type="SUPFAM" id="SSF55729">
    <property type="entry name" value="Acyl-CoA N-acyltransferases (Nat)"/>
    <property type="match status" value="1"/>
</dbReference>
<reference evidence="6" key="1">
    <citation type="submission" date="2018-08" db="EMBL/GenBank/DDBJ databases">
        <authorList>
            <person name="Hornung B."/>
        </authorList>
    </citation>
    <scope>NUCLEOTIDE SEQUENCE [LARGE SCALE GENOMIC DNA]</scope>
</reference>
<dbReference type="Gene3D" id="3.40.630.30">
    <property type="match status" value="1"/>
</dbReference>
<evidence type="ECO:0000259" key="3">
    <source>
        <dbReference type="PROSITE" id="PS51186"/>
    </source>
</evidence>
<dbReference type="RefSeq" id="WP_119162858.1">
    <property type="nucleotide sequence ID" value="NZ_LR134442.1"/>
</dbReference>
<accession>A0A383SAH5</accession>